<proteinExistence type="predicted"/>
<keyword evidence="1" id="KW-0812">Transmembrane</keyword>
<keyword evidence="1" id="KW-1133">Transmembrane helix</keyword>
<dbReference type="AlphaFoldDB" id="A0A6B0V025"/>
<protein>
    <submittedName>
        <fullName evidence="2">Uncharacterized protein</fullName>
    </submittedName>
</protein>
<evidence type="ECO:0000256" key="1">
    <source>
        <dbReference type="SAM" id="Phobius"/>
    </source>
</evidence>
<name>A0A6B0V025_IXORI</name>
<reference evidence="2" key="1">
    <citation type="submission" date="2019-12" db="EMBL/GenBank/DDBJ databases">
        <title>An insight into the sialome of adult female Ixodes ricinus ticks feeding for 6 days.</title>
        <authorList>
            <person name="Perner J."/>
            <person name="Ribeiro J.M.C."/>
        </authorList>
    </citation>
    <scope>NUCLEOTIDE SEQUENCE</scope>
    <source>
        <strain evidence="2">Semi-engorged</strain>
        <tissue evidence="2">Salivary glands</tissue>
    </source>
</reference>
<sequence>MFRLFANCRVFFIHAIYFALSLRRKVVHCGSTMLIPGAASIFVSPCKFLILFVACIIWLCAVAHCLEIIYNLNGHQSLILFLIRANCRHVLLHSAMDGKVFLVVGQRLPGLQSLALLSNHHVRLHSTQEIFTASEHIVVHPLLSSTFPVTSSPVAQTVATPKQMVNTMVFMSDLASKEN</sequence>
<organism evidence="2">
    <name type="scientific">Ixodes ricinus</name>
    <name type="common">Common tick</name>
    <name type="synonym">Acarus ricinus</name>
    <dbReference type="NCBI Taxonomy" id="34613"/>
    <lineage>
        <taxon>Eukaryota</taxon>
        <taxon>Metazoa</taxon>
        <taxon>Ecdysozoa</taxon>
        <taxon>Arthropoda</taxon>
        <taxon>Chelicerata</taxon>
        <taxon>Arachnida</taxon>
        <taxon>Acari</taxon>
        <taxon>Parasitiformes</taxon>
        <taxon>Ixodida</taxon>
        <taxon>Ixodoidea</taxon>
        <taxon>Ixodidae</taxon>
        <taxon>Ixodinae</taxon>
        <taxon>Ixodes</taxon>
    </lineage>
</organism>
<keyword evidence="1" id="KW-0472">Membrane</keyword>
<feature type="transmembrane region" description="Helical" evidence="1">
    <location>
        <begin position="48"/>
        <end position="70"/>
    </location>
</feature>
<evidence type="ECO:0000313" key="2">
    <source>
        <dbReference type="EMBL" id="MXU95141.1"/>
    </source>
</evidence>
<dbReference type="EMBL" id="GIFC01013058">
    <property type="protein sequence ID" value="MXU95141.1"/>
    <property type="molecule type" value="Transcribed_RNA"/>
</dbReference>
<accession>A0A6B0V025</accession>